<keyword evidence="2" id="KW-1185">Reference proteome</keyword>
<evidence type="ECO:0000313" key="1">
    <source>
        <dbReference type="EMBL" id="SHJ12495.1"/>
    </source>
</evidence>
<dbReference type="Proteomes" id="UP000184050">
    <property type="component" value="Unassembled WGS sequence"/>
</dbReference>
<gene>
    <name evidence="1" type="ORF">SAMN05444280_11190</name>
</gene>
<dbReference type="OrthoDB" id="3251881at2"/>
<proteinExistence type="predicted"/>
<dbReference type="RefSeq" id="WP_073168534.1">
    <property type="nucleotide sequence ID" value="NZ_FQZE01000011.1"/>
</dbReference>
<sequence length="324" mass="38978">MNLTKANILYFDANKTIYTRGIKEAFERSCNSVDFFSYDEFNRKGIIGKVDHSSYTKERESKINEMFNYIKKRSYDIILIKAPFMIEHEFFQRLIFHFPNATKINYNWSSVEKFDFLPYKKYFDIIYSFDIKDCEKYELNYHPLFYLPEFKKIGLNHPKKFDISFIGTYFNKGRYEFFQDFIKLLNNKNKKVKHKFYFYSPNKKKNLKLLFKNPSTFKYIGSNFLPLNSVVEIMSNSVSMIDYPMDIQTGLTMRTFETIAAGLLLITTNEYIKREPFYDSERIKIIKPDLSDFDFDFIHSYIPSWDPSFEKYSIDNWIKNITDL</sequence>
<accession>A0A1M6GRA1</accession>
<dbReference type="EMBL" id="FQZE01000011">
    <property type="protein sequence ID" value="SHJ12495.1"/>
    <property type="molecule type" value="Genomic_DNA"/>
</dbReference>
<dbReference type="AlphaFoldDB" id="A0A1M6GRA1"/>
<dbReference type="STRING" id="1168035.SAMN05444280_11190"/>
<evidence type="ECO:0000313" key="2">
    <source>
        <dbReference type="Proteomes" id="UP000184050"/>
    </source>
</evidence>
<reference evidence="1 2" key="1">
    <citation type="submission" date="2016-11" db="EMBL/GenBank/DDBJ databases">
        <authorList>
            <person name="Jaros S."/>
            <person name="Januszkiewicz K."/>
            <person name="Wedrychowicz H."/>
        </authorList>
    </citation>
    <scope>NUCLEOTIDE SEQUENCE [LARGE SCALE GENOMIC DNA]</scope>
    <source>
        <strain evidence="1 2">DSM 27063</strain>
    </source>
</reference>
<name>A0A1M6GRA1_9BACT</name>
<organism evidence="1 2">
    <name type="scientific">Tangfeifania diversioriginum</name>
    <dbReference type="NCBI Taxonomy" id="1168035"/>
    <lineage>
        <taxon>Bacteria</taxon>
        <taxon>Pseudomonadati</taxon>
        <taxon>Bacteroidota</taxon>
        <taxon>Bacteroidia</taxon>
        <taxon>Marinilabiliales</taxon>
        <taxon>Prolixibacteraceae</taxon>
        <taxon>Tangfeifania</taxon>
    </lineage>
</organism>
<protein>
    <submittedName>
        <fullName evidence="1">Uncharacterized protein</fullName>
    </submittedName>
</protein>